<gene>
    <name evidence="3" type="ORF">ACH4WX_01650</name>
</gene>
<feature type="signal peptide" evidence="1">
    <location>
        <begin position="1"/>
        <end position="23"/>
    </location>
</feature>
<evidence type="ECO:0000313" key="4">
    <source>
        <dbReference type="Proteomes" id="UP001611263"/>
    </source>
</evidence>
<dbReference type="RefSeq" id="WP_033241289.1">
    <property type="nucleotide sequence ID" value="NZ_JBIRUQ010000001.1"/>
</dbReference>
<dbReference type="PRINTS" id="PR00111">
    <property type="entry name" value="ABHYDROLASE"/>
</dbReference>
<accession>A0ABW7TEF0</accession>
<organism evidence="3 4">
    <name type="scientific">Nocardia carnea</name>
    <dbReference type="NCBI Taxonomy" id="37328"/>
    <lineage>
        <taxon>Bacteria</taxon>
        <taxon>Bacillati</taxon>
        <taxon>Actinomycetota</taxon>
        <taxon>Actinomycetes</taxon>
        <taxon>Mycobacteriales</taxon>
        <taxon>Nocardiaceae</taxon>
        <taxon>Nocardia</taxon>
    </lineage>
</organism>
<proteinExistence type="predicted"/>
<evidence type="ECO:0000259" key="2">
    <source>
        <dbReference type="Pfam" id="PF12697"/>
    </source>
</evidence>
<keyword evidence="4" id="KW-1185">Reference proteome</keyword>
<feature type="domain" description="AB hydrolase-1" evidence="2">
    <location>
        <begin position="92"/>
        <end position="315"/>
    </location>
</feature>
<keyword evidence="1" id="KW-0732">Signal</keyword>
<dbReference type="InterPro" id="IPR050471">
    <property type="entry name" value="AB_hydrolase"/>
</dbReference>
<dbReference type="PANTHER" id="PTHR43433">
    <property type="entry name" value="HYDROLASE, ALPHA/BETA FOLD FAMILY PROTEIN"/>
    <property type="match status" value="1"/>
</dbReference>
<keyword evidence="3" id="KW-0378">Hydrolase</keyword>
<dbReference type="EMBL" id="JBIRUQ010000001">
    <property type="protein sequence ID" value="MFI1459407.1"/>
    <property type="molecule type" value="Genomic_DNA"/>
</dbReference>
<protein>
    <submittedName>
        <fullName evidence="3">Alpha/beta fold hydrolase</fullName>
    </submittedName>
</protein>
<evidence type="ECO:0000313" key="3">
    <source>
        <dbReference type="EMBL" id="MFI1459407.1"/>
    </source>
</evidence>
<dbReference type="InterPro" id="IPR029058">
    <property type="entry name" value="AB_hydrolase_fold"/>
</dbReference>
<evidence type="ECO:0000256" key="1">
    <source>
        <dbReference type="SAM" id="SignalP"/>
    </source>
</evidence>
<reference evidence="3 4" key="1">
    <citation type="submission" date="2024-10" db="EMBL/GenBank/DDBJ databases">
        <title>The Natural Products Discovery Center: Release of the First 8490 Sequenced Strains for Exploring Actinobacteria Biosynthetic Diversity.</title>
        <authorList>
            <person name="Kalkreuter E."/>
            <person name="Kautsar S.A."/>
            <person name="Yang D."/>
            <person name="Bader C.D."/>
            <person name="Teijaro C.N."/>
            <person name="Fluegel L."/>
            <person name="Davis C.M."/>
            <person name="Simpson J.R."/>
            <person name="Lauterbach L."/>
            <person name="Steele A.D."/>
            <person name="Gui C."/>
            <person name="Meng S."/>
            <person name="Li G."/>
            <person name="Viehrig K."/>
            <person name="Ye F."/>
            <person name="Su P."/>
            <person name="Kiefer A.F."/>
            <person name="Nichols A."/>
            <person name="Cepeda A.J."/>
            <person name="Yan W."/>
            <person name="Fan B."/>
            <person name="Jiang Y."/>
            <person name="Adhikari A."/>
            <person name="Zheng C.-J."/>
            <person name="Schuster L."/>
            <person name="Cowan T.M."/>
            <person name="Smanski M.J."/>
            <person name="Chevrette M.G."/>
            <person name="De Carvalho L.P.S."/>
            <person name="Shen B."/>
        </authorList>
    </citation>
    <scope>NUCLEOTIDE SEQUENCE [LARGE SCALE GENOMIC DNA]</scope>
    <source>
        <strain evidence="3 4">NPDC020568</strain>
    </source>
</reference>
<name>A0ABW7TEF0_9NOCA</name>
<dbReference type="Pfam" id="PF12697">
    <property type="entry name" value="Abhydrolase_6"/>
    <property type="match status" value="1"/>
</dbReference>
<dbReference type="GO" id="GO:0016787">
    <property type="term" value="F:hydrolase activity"/>
    <property type="evidence" value="ECO:0007669"/>
    <property type="project" value="UniProtKB-KW"/>
</dbReference>
<feature type="chain" id="PRO_5046283838" evidence="1">
    <location>
        <begin position="24"/>
        <end position="329"/>
    </location>
</feature>
<dbReference type="Proteomes" id="UP001611263">
    <property type="component" value="Unassembled WGS sequence"/>
</dbReference>
<dbReference type="SUPFAM" id="SSF53474">
    <property type="entry name" value="alpha/beta-Hydrolases"/>
    <property type="match status" value="1"/>
</dbReference>
<comment type="caution">
    <text evidence="3">The sequence shown here is derived from an EMBL/GenBank/DDBJ whole genome shotgun (WGS) entry which is preliminary data.</text>
</comment>
<sequence>MGAKPNRSILKILAAVVAAWLVADKVASVVAPEPTVGHWRSREGFESYRAAYDAAMATVPTPTRTHDIFTDYGTVRVYEWTATEGRESATPVVFLPGIRSGVPMWAENLPYWIGKRTLYAMDAVGDSGMSTQSIPFTSFDDRTVWVEQALAGLEITRAHVVGHSFGGATAAAHALAHPGRVASLTLLEPVVVLSGLPVSMYLWSALLTLPVPQAWKDYALAQIGGVSIEEVRERTPVSVMVDEGARHYKASTLVPRTFTDAEWKSMAMPVRIDIAADKSLAGGHAAADRARALGKSPVTVWPETTHSLPMQAAEQLGPELLRYWSAHDR</sequence>
<dbReference type="PANTHER" id="PTHR43433:SF5">
    <property type="entry name" value="AB HYDROLASE-1 DOMAIN-CONTAINING PROTEIN"/>
    <property type="match status" value="1"/>
</dbReference>
<dbReference type="InterPro" id="IPR000073">
    <property type="entry name" value="AB_hydrolase_1"/>
</dbReference>
<dbReference type="GeneID" id="93506337"/>
<dbReference type="Gene3D" id="3.40.50.1820">
    <property type="entry name" value="alpha/beta hydrolase"/>
    <property type="match status" value="1"/>
</dbReference>